<sequence length="236" mass="26173">MPTLNSLSAAICINGCPLQEYHSSIEGDTVTAYIDPQDGAEFSVQLHKTASQPVCADIMLDGIHFYSPVLYDHEIKTTVSGKMVGNNLFRPLMFNKTNPHGVGYNPDNVHDAVGTIRVKISFVRIVGAEEAANLQDLKEDFTLDDQAHALGLSCRSGLGPIREKSSAQWKTVDVQYRHDLPGAEFIFVYRRRGALDILDLFENFMMSSTPQVNTNHYANGVSNIEMRNVGDDMMMT</sequence>
<feature type="domain" description="DUF7918" evidence="1">
    <location>
        <begin position="7"/>
        <end position="199"/>
    </location>
</feature>
<reference evidence="2 3" key="1">
    <citation type="submission" date="2016-04" db="EMBL/GenBank/DDBJ databases">
        <title>Evolutionary innovation and constraint leading to complex multicellularity in the Ascomycota.</title>
        <authorList>
            <person name="Cisse O."/>
            <person name="Nguyen A."/>
            <person name="Hewitt D.A."/>
            <person name="Jedd G."/>
            <person name="Stajich J.E."/>
        </authorList>
    </citation>
    <scope>NUCLEOTIDE SEQUENCE [LARGE SCALE GENOMIC DNA]</scope>
    <source>
        <strain evidence="2 3">DAH-3</strain>
    </source>
</reference>
<dbReference type="PANTHER" id="PTHR36223">
    <property type="entry name" value="BETA-LACTAMASE-TYPE TRANSPEPTIDASE FOLD DOMAIN CONTAINING PROTEIN"/>
    <property type="match status" value="1"/>
</dbReference>
<dbReference type="InterPro" id="IPR057678">
    <property type="entry name" value="DUF7918"/>
</dbReference>
<keyword evidence="3" id="KW-1185">Reference proteome</keyword>
<dbReference type="Pfam" id="PF25534">
    <property type="entry name" value="DUF7918"/>
    <property type="match status" value="1"/>
</dbReference>
<evidence type="ECO:0000313" key="2">
    <source>
        <dbReference type="EMBL" id="OLL25866.1"/>
    </source>
</evidence>
<proteinExistence type="predicted"/>
<dbReference type="EMBL" id="LXFE01000294">
    <property type="protein sequence ID" value="OLL25866.1"/>
    <property type="molecule type" value="Genomic_DNA"/>
</dbReference>
<dbReference type="AlphaFoldDB" id="A0A1U7LT65"/>
<comment type="caution">
    <text evidence="2">The sequence shown here is derived from an EMBL/GenBank/DDBJ whole genome shotgun (WGS) entry which is preliminary data.</text>
</comment>
<protein>
    <recommendedName>
        <fullName evidence="1">DUF7918 domain-containing protein</fullName>
    </recommendedName>
</protein>
<accession>A0A1U7LT65</accession>
<dbReference type="Proteomes" id="UP000186594">
    <property type="component" value="Unassembled WGS sequence"/>
</dbReference>
<gene>
    <name evidence="2" type="ORF">NEOLI_001383</name>
</gene>
<evidence type="ECO:0000259" key="1">
    <source>
        <dbReference type="Pfam" id="PF25534"/>
    </source>
</evidence>
<dbReference type="OrthoDB" id="3364132at2759"/>
<evidence type="ECO:0000313" key="3">
    <source>
        <dbReference type="Proteomes" id="UP000186594"/>
    </source>
</evidence>
<organism evidence="2 3">
    <name type="scientific">Neolecta irregularis (strain DAH-3)</name>
    <dbReference type="NCBI Taxonomy" id="1198029"/>
    <lineage>
        <taxon>Eukaryota</taxon>
        <taxon>Fungi</taxon>
        <taxon>Dikarya</taxon>
        <taxon>Ascomycota</taxon>
        <taxon>Taphrinomycotina</taxon>
        <taxon>Neolectales</taxon>
        <taxon>Neolectaceae</taxon>
        <taxon>Neolecta</taxon>
    </lineage>
</organism>
<name>A0A1U7LT65_NEOID</name>
<dbReference type="PANTHER" id="PTHR36223:SF1">
    <property type="entry name" value="TRANSCRIPTION ELONGATION FACTOR EAF N-TERMINAL DOMAIN-CONTAINING PROTEIN"/>
    <property type="match status" value="1"/>
</dbReference>